<reference evidence="2 3" key="1">
    <citation type="submission" date="2018-02" db="EMBL/GenBank/DDBJ databases">
        <title>The genomes of Aspergillus section Nigri reveals drivers in fungal speciation.</title>
        <authorList>
            <consortium name="DOE Joint Genome Institute"/>
            <person name="Vesth T.C."/>
            <person name="Nybo J."/>
            <person name="Theobald S."/>
            <person name="Brandl J."/>
            <person name="Frisvad J.C."/>
            <person name="Nielsen K.F."/>
            <person name="Lyhne E.K."/>
            <person name="Kogle M.E."/>
            <person name="Kuo A."/>
            <person name="Riley R."/>
            <person name="Clum A."/>
            <person name="Nolan M."/>
            <person name="Lipzen A."/>
            <person name="Salamov A."/>
            <person name="Henrissat B."/>
            <person name="Wiebenga A."/>
            <person name="De vries R.P."/>
            <person name="Grigoriev I.V."/>
            <person name="Mortensen U.H."/>
            <person name="Andersen M.R."/>
            <person name="Baker S.E."/>
        </authorList>
    </citation>
    <scope>NUCLEOTIDE SEQUENCE [LARGE SCALE GENOMIC DNA]</scope>
    <source>
        <strain evidence="2 3">CBS 313.89</strain>
    </source>
</reference>
<name>A0A8G1RS07_9EURO</name>
<keyword evidence="3" id="KW-1185">Reference proteome</keyword>
<feature type="domain" description="DUF7600" evidence="1">
    <location>
        <begin position="372"/>
        <end position="531"/>
    </location>
</feature>
<dbReference type="OrthoDB" id="4452694at2759"/>
<dbReference type="InterPro" id="IPR036047">
    <property type="entry name" value="F-box-like_dom_sf"/>
</dbReference>
<evidence type="ECO:0000313" key="3">
    <source>
        <dbReference type="Proteomes" id="UP000249789"/>
    </source>
</evidence>
<dbReference type="Pfam" id="PF24539">
    <property type="entry name" value="DUF7600"/>
    <property type="match status" value="1"/>
</dbReference>
<dbReference type="RefSeq" id="XP_040801708.1">
    <property type="nucleotide sequence ID" value="XM_040938888.1"/>
</dbReference>
<dbReference type="EMBL" id="KZ824641">
    <property type="protein sequence ID" value="RAK77698.1"/>
    <property type="molecule type" value="Genomic_DNA"/>
</dbReference>
<gene>
    <name evidence="2" type="ORF">BO72DRAFT_103433</name>
</gene>
<evidence type="ECO:0000259" key="1">
    <source>
        <dbReference type="Pfam" id="PF24539"/>
    </source>
</evidence>
<dbReference type="Proteomes" id="UP000249789">
    <property type="component" value="Unassembled WGS sequence"/>
</dbReference>
<protein>
    <recommendedName>
        <fullName evidence="1">DUF7600 domain-containing protein</fullName>
    </recommendedName>
</protein>
<organism evidence="2 3">
    <name type="scientific">Aspergillus fijiensis CBS 313.89</name>
    <dbReference type="NCBI Taxonomy" id="1448319"/>
    <lineage>
        <taxon>Eukaryota</taxon>
        <taxon>Fungi</taxon>
        <taxon>Dikarya</taxon>
        <taxon>Ascomycota</taxon>
        <taxon>Pezizomycotina</taxon>
        <taxon>Eurotiomycetes</taxon>
        <taxon>Eurotiomycetidae</taxon>
        <taxon>Eurotiales</taxon>
        <taxon>Aspergillaceae</taxon>
        <taxon>Aspergillus</taxon>
    </lineage>
</organism>
<dbReference type="GeneID" id="63856221"/>
<sequence length="1126" mass="125451">MTRTIPNHYCPICGILIARTLVMPGTVPTDLEWYQQVRVIQLRGDTLDDQWLVTQLATVSGVGYVNHSSRIYAPSHHDCCFSDDGVGSLMSYIRFRDPASGTWSFDVHELCWQILLQRVPEGRSDLTKFSTLLFQMLFCTTWGKQRYLRPGHDFGGAAQFQNPMGVMFCDMIDQGLDYLSACPSQFRNLAEILSCATPDTQFCPQRSTHRARRPSSRDDIFSPLSVEVLIMIVSLLPSPDIQHLRLASRSLASATDPSSLPQSFWRTRFLADGEMGFAWPADSTGYLNWRDAYFTLKHVLSDTSGSSFAQARNRRRIWRLAGINAALLSQFLDGTDLCGGICTEDAGLSHSPNTLPENGTHGKMLSAQVSEDSHRLLSVGSLRLHDRTVILPLDDLTVKTIRVYVIDFNLQCFISGLEFELLDLSTQAYSNIALRFAPPNAGHLIHIAPSVCVTGFELEVSSRGITNLRVLVEGSDHGACPPQWVRDQETDRADLALGKLDFGAPKARRIRLVAQFDAFKMIALGFTEASDTVSEVDNSFTLQPMWTPTYPREAVSLVPELQPALQGYNRMLNIDFAGANGEKLPQLTRIVTHILNDSAPIVGFTFYFDDRTSTQFGRQGLMEVSLLIDGPGGEYVTGVTVAKSTKDSRILLLRMRTNLGKELITGWDELSRSEVSDYRLTSHSFDSHSNPLIKRKEMTVEAMQAPIGQRITGFIATLEASNNSFRAFGLQCQRTPPPYETRVTDAALPYPVSTAARSASPLGSYIIRERSNCCRAFTSASLKSVKCIRFSSGNLERPRLDNEVSGLWFEYFESPHSIVGQWISESVSVTLEPGETITGITIWLSNGCKALSQEFFMGRVVRIMITTPLQTVVYPEGPPPSAKEHTILQFEESYLEEMSCLVWVFNNAWDFPRVTQNLKSPSQKMVFWDPGHTLEKRPWATPQSALWTGGNGTNGLVSIAGYHGLSKEDYITGLRFTYKSGAVQDIGDVAAGQALRSVRLSPDEDIQRMSLIKNWTGLLQVTFGCMKRSDKTKTRRAVISTPSAKRNLPSMTGRTDREDVDFLQRSYTSHYRRIAGDAQNGEGSLPEGEVIGLWGFKMPDDRLFVGVVMLQGSGPRTKITSRSRFK</sequence>
<evidence type="ECO:0000313" key="2">
    <source>
        <dbReference type="EMBL" id="RAK77698.1"/>
    </source>
</evidence>
<dbReference type="AlphaFoldDB" id="A0A8G1RS07"/>
<dbReference type="SUPFAM" id="SSF81383">
    <property type="entry name" value="F-box domain"/>
    <property type="match status" value="1"/>
</dbReference>
<accession>A0A8G1RS07</accession>
<dbReference type="InterPro" id="IPR056021">
    <property type="entry name" value="DUF7600"/>
</dbReference>
<proteinExistence type="predicted"/>
<dbReference type="VEuPathDB" id="FungiDB:BO72DRAFT_103433"/>